<evidence type="ECO:0000259" key="3">
    <source>
        <dbReference type="Pfam" id="PF00535"/>
    </source>
</evidence>
<dbReference type="GO" id="GO:0005829">
    <property type="term" value="C:cytosol"/>
    <property type="evidence" value="ECO:0007669"/>
    <property type="project" value="TreeGrafter"/>
</dbReference>
<dbReference type="InterPro" id="IPR029044">
    <property type="entry name" value="Nucleotide-diphossugar_trans"/>
</dbReference>
<dbReference type="SUPFAM" id="SSF53448">
    <property type="entry name" value="Nucleotide-diphospho-sugar transferases"/>
    <property type="match status" value="1"/>
</dbReference>
<dbReference type="Gene3D" id="3.90.550.10">
    <property type="entry name" value="Spore Coat Polysaccharide Biosynthesis Protein SpsA, Chain A"/>
    <property type="match status" value="1"/>
</dbReference>
<evidence type="ECO:0000313" key="4">
    <source>
        <dbReference type="EMBL" id="KKK69314.1"/>
    </source>
</evidence>
<proteinExistence type="predicted"/>
<sequence>PRLYFNEKEQPILKRKDGKVYIGLACDGSHSYRRYDHGQKLINYILSQNKNHVVVLMGDYQFVKAKRDRLIDMQGNTSVRECINLIKDLDYMISVDSGLMHVALCMHIPTVCIFSIIKPELRLHYYKGPYQVVYKDELSCIGCGSFHMAICKHGNKDKKPEFIAPCLDIEPKVIYDKMLAMEFTNDRRIFKEGDAPKDIKTVNIIHHSRNKLTMPVIVLNEEKNLPRFIENVMSHPSIGRVIAIDGGSTDKSVELLKKAGALVYVHPYDKKYHDAQAMQRNYSFTFVEDDEKCLIMDLDESFSKELSDYLPMLADSNIEYGLISRRTFNLYSDINDESKQIKEHEVTCKTCVQVFRTTDRRYLSCPNCRKIGQTEKHK</sequence>
<dbReference type="Gene3D" id="3.40.50.2000">
    <property type="entry name" value="Glycogen Phosphorylase B"/>
    <property type="match status" value="1"/>
</dbReference>
<dbReference type="InterPro" id="IPR002201">
    <property type="entry name" value="Glyco_trans_9"/>
</dbReference>
<organism evidence="4">
    <name type="scientific">marine sediment metagenome</name>
    <dbReference type="NCBI Taxonomy" id="412755"/>
    <lineage>
        <taxon>unclassified sequences</taxon>
        <taxon>metagenomes</taxon>
        <taxon>ecological metagenomes</taxon>
    </lineage>
</organism>
<reference evidence="4" key="1">
    <citation type="journal article" date="2015" name="Nature">
        <title>Complex archaea that bridge the gap between prokaryotes and eukaryotes.</title>
        <authorList>
            <person name="Spang A."/>
            <person name="Saw J.H."/>
            <person name="Jorgensen S.L."/>
            <person name="Zaremba-Niedzwiedzka K."/>
            <person name="Martijn J."/>
            <person name="Lind A.E."/>
            <person name="van Eijk R."/>
            <person name="Schleper C."/>
            <person name="Guy L."/>
            <person name="Ettema T.J."/>
        </authorList>
    </citation>
    <scope>NUCLEOTIDE SEQUENCE</scope>
</reference>
<comment type="caution">
    <text evidence="4">The sequence shown here is derived from an EMBL/GenBank/DDBJ whole genome shotgun (WGS) entry which is preliminary data.</text>
</comment>
<dbReference type="InterPro" id="IPR001173">
    <property type="entry name" value="Glyco_trans_2-like"/>
</dbReference>
<dbReference type="AlphaFoldDB" id="A0A0F8ZSA7"/>
<dbReference type="InterPro" id="IPR051199">
    <property type="entry name" value="LPS_LOS_Heptosyltrfase"/>
</dbReference>
<dbReference type="Pfam" id="PF00535">
    <property type="entry name" value="Glycos_transf_2"/>
    <property type="match status" value="1"/>
</dbReference>
<dbReference type="GO" id="GO:0008713">
    <property type="term" value="F:ADP-heptose-lipopolysaccharide heptosyltransferase activity"/>
    <property type="evidence" value="ECO:0007669"/>
    <property type="project" value="TreeGrafter"/>
</dbReference>
<dbReference type="Pfam" id="PF01075">
    <property type="entry name" value="Glyco_transf_9"/>
    <property type="match status" value="1"/>
</dbReference>
<dbReference type="PANTHER" id="PTHR30160">
    <property type="entry name" value="TETRAACYLDISACCHARIDE 4'-KINASE-RELATED"/>
    <property type="match status" value="1"/>
</dbReference>
<gene>
    <name evidence="4" type="ORF">LCGC14_2935280</name>
</gene>
<feature type="non-terminal residue" evidence="4">
    <location>
        <position position="1"/>
    </location>
</feature>
<dbReference type="EMBL" id="LAZR01058708">
    <property type="protein sequence ID" value="KKK69314.1"/>
    <property type="molecule type" value="Genomic_DNA"/>
</dbReference>
<dbReference type="SUPFAM" id="SSF53756">
    <property type="entry name" value="UDP-Glycosyltransferase/glycogen phosphorylase"/>
    <property type="match status" value="1"/>
</dbReference>
<evidence type="ECO:0000256" key="2">
    <source>
        <dbReference type="ARBA" id="ARBA00022679"/>
    </source>
</evidence>
<name>A0A0F8ZSA7_9ZZZZ</name>
<accession>A0A0F8ZSA7</accession>
<feature type="domain" description="Glycosyltransferase 2-like" evidence="3">
    <location>
        <begin position="216"/>
        <end position="305"/>
    </location>
</feature>
<keyword evidence="2" id="KW-0808">Transferase</keyword>
<keyword evidence="1" id="KW-0328">Glycosyltransferase</keyword>
<dbReference type="GO" id="GO:0009244">
    <property type="term" value="P:lipopolysaccharide core region biosynthetic process"/>
    <property type="evidence" value="ECO:0007669"/>
    <property type="project" value="TreeGrafter"/>
</dbReference>
<protein>
    <recommendedName>
        <fullName evidence="3">Glycosyltransferase 2-like domain-containing protein</fullName>
    </recommendedName>
</protein>
<feature type="non-terminal residue" evidence="4">
    <location>
        <position position="378"/>
    </location>
</feature>
<evidence type="ECO:0000256" key="1">
    <source>
        <dbReference type="ARBA" id="ARBA00022676"/>
    </source>
</evidence>